<proteinExistence type="predicted"/>
<dbReference type="AlphaFoldDB" id="A0A841C5G9"/>
<organism evidence="1 2">
    <name type="scientific">Lactovum miscens</name>
    <dbReference type="NCBI Taxonomy" id="190387"/>
    <lineage>
        <taxon>Bacteria</taxon>
        <taxon>Bacillati</taxon>
        <taxon>Bacillota</taxon>
        <taxon>Bacilli</taxon>
        <taxon>Lactobacillales</taxon>
        <taxon>Streptococcaceae</taxon>
        <taxon>Lactovum</taxon>
    </lineage>
</organism>
<protein>
    <submittedName>
        <fullName evidence="1">Uncharacterized protein</fullName>
    </submittedName>
</protein>
<gene>
    <name evidence="1" type="ORF">HNQ37_000943</name>
</gene>
<dbReference type="EMBL" id="JACHHV010000013">
    <property type="protein sequence ID" value="MBB5888053.1"/>
    <property type="molecule type" value="Genomic_DNA"/>
</dbReference>
<keyword evidence="2" id="KW-1185">Reference proteome</keyword>
<sequence>MEISIRLSSEALNGIAELKDSYNGNNLMDELKITNGATICLALLEIKQKASLK</sequence>
<evidence type="ECO:0000313" key="1">
    <source>
        <dbReference type="EMBL" id="MBB5888053.1"/>
    </source>
</evidence>
<reference evidence="1 2" key="1">
    <citation type="submission" date="2020-08" db="EMBL/GenBank/DDBJ databases">
        <title>Genomic Encyclopedia of Type Strains, Phase IV (KMG-IV): sequencing the most valuable type-strain genomes for metagenomic binning, comparative biology and taxonomic classification.</title>
        <authorList>
            <person name="Goeker M."/>
        </authorList>
    </citation>
    <scope>NUCLEOTIDE SEQUENCE [LARGE SCALE GENOMIC DNA]</scope>
    <source>
        <strain evidence="1 2">DSM 14925</strain>
    </source>
</reference>
<name>A0A841C5G9_9LACT</name>
<evidence type="ECO:0000313" key="2">
    <source>
        <dbReference type="Proteomes" id="UP000562464"/>
    </source>
</evidence>
<accession>A0A841C5G9</accession>
<dbReference type="Proteomes" id="UP000562464">
    <property type="component" value="Unassembled WGS sequence"/>
</dbReference>
<dbReference type="RefSeq" id="WP_183539752.1">
    <property type="nucleotide sequence ID" value="NZ_JACHHV010000013.1"/>
</dbReference>
<comment type="caution">
    <text evidence="1">The sequence shown here is derived from an EMBL/GenBank/DDBJ whole genome shotgun (WGS) entry which is preliminary data.</text>
</comment>